<dbReference type="InterPro" id="IPR001268">
    <property type="entry name" value="NADH_UbQ_OxRdtase_30kDa_su"/>
</dbReference>
<dbReference type="Pfam" id="PF00329">
    <property type="entry name" value="Complex1_30kDa"/>
    <property type="match status" value="1"/>
</dbReference>
<evidence type="ECO:0000313" key="11">
    <source>
        <dbReference type="Proteomes" id="UP000245699"/>
    </source>
</evidence>
<dbReference type="HAMAP" id="MF_01357">
    <property type="entry name" value="NDH1_NuoC"/>
    <property type="match status" value="1"/>
</dbReference>
<comment type="subcellular location">
    <subcellularLocation>
        <location evidence="1">Mitochondrion</location>
    </subcellularLocation>
</comment>
<dbReference type="InterPro" id="IPR020396">
    <property type="entry name" value="NADH_UbQ_OxRdtase_CS"/>
</dbReference>
<evidence type="ECO:0000256" key="3">
    <source>
        <dbReference type="ARBA" id="ARBA00022448"/>
    </source>
</evidence>
<comment type="caution">
    <text evidence="10">The sequence shown here is derived from an EMBL/GenBank/DDBJ whole genome shotgun (WGS) entry which is preliminary data.</text>
</comment>
<evidence type="ECO:0000256" key="1">
    <source>
        <dbReference type="ARBA" id="ARBA00004173"/>
    </source>
</evidence>
<comment type="catalytic activity">
    <reaction evidence="7">
        <text>a ubiquinone + NADH + 5 H(+)(in) = a ubiquinol + NAD(+) + 4 H(+)(out)</text>
        <dbReference type="Rhea" id="RHEA:29091"/>
        <dbReference type="Rhea" id="RHEA-COMP:9565"/>
        <dbReference type="Rhea" id="RHEA-COMP:9566"/>
        <dbReference type="ChEBI" id="CHEBI:15378"/>
        <dbReference type="ChEBI" id="CHEBI:16389"/>
        <dbReference type="ChEBI" id="CHEBI:17976"/>
        <dbReference type="ChEBI" id="CHEBI:57540"/>
        <dbReference type="ChEBI" id="CHEBI:57945"/>
        <dbReference type="EC" id="7.1.1.2"/>
    </reaction>
</comment>
<dbReference type="EMBL" id="MBFT01000632">
    <property type="protein sequence ID" value="PVU88378.1"/>
    <property type="molecule type" value="Genomic_DNA"/>
</dbReference>
<reference evidence="10 11" key="1">
    <citation type="journal article" date="2018" name="MBio">
        <title>Comparative Genomics Reveals the Core Gene Toolbox for the Fungus-Insect Symbiosis.</title>
        <authorList>
            <person name="Wang Y."/>
            <person name="Stata M."/>
            <person name="Wang W."/>
            <person name="Stajich J.E."/>
            <person name="White M.M."/>
            <person name="Moncalvo J.M."/>
        </authorList>
    </citation>
    <scope>NUCLEOTIDE SEQUENCE [LARGE SCALE GENOMIC DNA]</scope>
    <source>
        <strain evidence="10 11">AUS-77-4</strain>
    </source>
</reference>
<dbReference type="NCBIfam" id="NF004733">
    <property type="entry name" value="PRK06074.1-5"/>
    <property type="match status" value="1"/>
</dbReference>
<dbReference type="SUPFAM" id="SSF143243">
    <property type="entry name" value="Nqo5-like"/>
    <property type="match status" value="1"/>
</dbReference>
<proteinExistence type="inferred from homology"/>
<evidence type="ECO:0000256" key="5">
    <source>
        <dbReference type="ARBA" id="ARBA00023027"/>
    </source>
</evidence>
<dbReference type="InterPro" id="IPR010218">
    <property type="entry name" value="NADH_DH_suC"/>
</dbReference>
<evidence type="ECO:0000259" key="9">
    <source>
        <dbReference type="Pfam" id="PF00329"/>
    </source>
</evidence>
<dbReference type="GO" id="GO:0008137">
    <property type="term" value="F:NADH dehydrogenase (ubiquinone) activity"/>
    <property type="evidence" value="ECO:0007669"/>
    <property type="project" value="UniProtKB-EC"/>
</dbReference>
<dbReference type="Proteomes" id="UP000245699">
    <property type="component" value="Unassembled WGS sequence"/>
</dbReference>
<evidence type="ECO:0000256" key="4">
    <source>
        <dbReference type="ARBA" id="ARBA00022967"/>
    </source>
</evidence>
<evidence type="ECO:0000256" key="8">
    <source>
        <dbReference type="RuleBase" id="RU003456"/>
    </source>
</evidence>
<evidence type="ECO:0000256" key="7">
    <source>
        <dbReference type="ARBA" id="ARBA00049551"/>
    </source>
</evidence>
<dbReference type="FunFam" id="3.30.460.80:FF:000002">
    <property type="entry name" value="NADH dehydrogenase iron-sulfur protein 3, mitochondrial"/>
    <property type="match status" value="1"/>
</dbReference>
<keyword evidence="5 8" id="KW-0520">NAD</keyword>
<keyword evidence="6" id="KW-0830">Ubiquinone</keyword>
<comment type="similarity">
    <text evidence="2 8">Belongs to the complex I 30 kDa subunit family.</text>
</comment>
<protein>
    <recommendedName>
        <fullName evidence="9">NADH:ubiquinone oxidoreductase 30kDa subunit domain-containing protein</fullName>
    </recommendedName>
</protein>
<evidence type="ECO:0000313" key="10">
    <source>
        <dbReference type="EMBL" id="PVU88378.1"/>
    </source>
</evidence>
<keyword evidence="3 8" id="KW-0813">Transport</keyword>
<keyword evidence="4 8" id="KW-1278">Translocase</keyword>
<dbReference type="PANTHER" id="PTHR10884">
    <property type="entry name" value="NADH DEHYDROGENASE UBIQUINONE IRON-SULFUR PROTEIN 3"/>
    <property type="match status" value="1"/>
</dbReference>
<dbReference type="GO" id="GO:0016651">
    <property type="term" value="F:oxidoreductase activity, acting on NAD(P)H"/>
    <property type="evidence" value="ECO:0007669"/>
    <property type="project" value="InterPro"/>
</dbReference>
<accession>A0A2T9Y7R8</accession>
<evidence type="ECO:0000256" key="6">
    <source>
        <dbReference type="ARBA" id="ARBA00023075"/>
    </source>
</evidence>
<dbReference type="OrthoDB" id="37721at2759"/>
<dbReference type="AlphaFoldDB" id="A0A2T9Y7R8"/>
<dbReference type="PANTHER" id="PTHR10884:SF14">
    <property type="entry name" value="NADH DEHYDROGENASE [UBIQUINONE] IRON-SULFUR PROTEIN 3, MITOCHONDRIAL"/>
    <property type="match status" value="1"/>
</dbReference>
<dbReference type="NCBIfam" id="TIGR01961">
    <property type="entry name" value="NuoC_fam"/>
    <property type="match status" value="1"/>
</dbReference>
<dbReference type="Gene3D" id="3.30.460.80">
    <property type="entry name" value="NADH:ubiquinone oxidoreductase, 30kDa subunit"/>
    <property type="match status" value="1"/>
</dbReference>
<dbReference type="GO" id="GO:0005739">
    <property type="term" value="C:mitochondrion"/>
    <property type="evidence" value="ECO:0007669"/>
    <property type="project" value="UniProtKB-SubCell"/>
</dbReference>
<dbReference type="PROSITE" id="PS00542">
    <property type="entry name" value="COMPLEX1_30K"/>
    <property type="match status" value="1"/>
</dbReference>
<gene>
    <name evidence="10" type="ORF">BB559_005593</name>
</gene>
<name>A0A2T9Y7R8_9FUNG</name>
<evidence type="ECO:0000256" key="2">
    <source>
        <dbReference type="ARBA" id="ARBA00007569"/>
    </source>
</evidence>
<keyword evidence="11" id="KW-1185">Reference proteome</keyword>
<feature type="domain" description="NADH:ubiquinone oxidoreductase 30kDa subunit" evidence="9">
    <location>
        <begin position="81"/>
        <end position="201"/>
    </location>
</feature>
<dbReference type="STRING" id="61424.A0A2T9Y7R8"/>
<dbReference type="GO" id="GO:0016020">
    <property type="term" value="C:membrane"/>
    <property type="evidence" value="ECO:0007669"/>
    <property type="project" value="UniProtKB-ARBA"/>
</dbReference>
<organism evidence="10 11">
    <name type="scientific">Furculomyces boomerangus</name>
    <dbReference type="NCBI Taxonomy" id="61424"/>
    <lineage>
        <taxon>Eukaryota</taxon>
        <taxon>Fungi</taxon>
        <taxon>Fungi incertae sedis</taxon>
        <taxon>Zoopagomycota</taxon>
        <taxon>Kickxellomycotina</taxon>
        <taxon>Harpellomycetes</taxon>
        <taxon>Harpellales</taxon>
        <taxon>Harpellaceae</taxon>
        <taxon>Furculomyces</taxon>
    </lineage>
</organism>
<dbReference type="InterPro" id="IPR037232">
    <property type="entry name" value="NADH_quin_OxRdtase_su_C/D-like"/>
</dbReference>
<sequence>MLSRASKLKAFVSLEKGLFSKTPAQFHTSSFFKTNPEVAKNADPKLKDSDKTLYEFGKYLTSLMPKYIQQYSVWKDELTIYTSPEGLTPVMTMLRDHTQTQYKQLVDVTGADYPDRVNRFESIYNLLSYRYNTRIRVKTYASETSAIPSMAEVFGSANWGEREVWDMYGIFYSDHPDLRRILTDYGFEGHPLRKDFPVHGYVEVRYDEEKKRIVTEPIQFSQAFRNFDYSSAWEQTGSGRDATPDEFKKINP</sequence>